<organism evidence="2 3">
    <name type="scientific">Handelsmanbacteria sp. (strain RIFCSPLOWO2_12_FULL_64_10)</name>
    <dbReference type="NCBI Taxonomy" id="1817868"/>
    <lineage>
        <taxon>Bacteria</taxon>
        <taxon>Candidatus Handelsmaniibacteriota</taxon>
    </lineage>
</organism>
<evidence type="ECO:0000313" key="3">
    <source>
        <dbReference type="Proteomes" id="UP000178606"/>
    </source>
</evidence>
<feature type="transmembrane region" description="Helical" evidence="1">
    <location>
        <begin position="194"/>
        <end position="213"/>
    </location>
</feature>
<comment type="caution">
    <text evidence="2">The sequence shown here is derived from an EMBL/GenBank/DDBJ whole genome shotgun (WGS) entry which is preliminary data.</text>
</comment>
<keyword evidence="1" id="KW-0812">Transmembrane</keyword>
<gene>
    <name evidence="2" type="ORF">A3F84_04110</name>
</gene>
<dbReference type="PANTHER" id="PTHR36434">
    <property type="entry name" value="MEMBRANE PROTEASE YUGP-RELATED"/>
    <property type="match status" value="1"/>
</dbReference>
<proteinExistence type="predicted"/>
<keyword evidence="1" id="KW-0472">Membrane</keyword>
<name>A0A1F6CSX8_HANXR</name>
<accession>A0A1F6CSX8</accession>
<protein>
    <recommendedName>
        <fullName evidence="4">Peptidase</fullName>
    </recommendedName>
</protein>
<sequence length="220" mass="24059">MVLILPALALALWAQFRVKSTFAKYSEVLSRRGMSGAQVANAILERNHLDVSVEPIEGSLTDHYDPRDRTLRLSEDVYGSRSIAALGVAAHETGHAIQHAHHYLPLQLRSNLVPVANFGSTLAMPLFLVGLFLPAASFLMDIGILLFTFAVVFALVTLPVEYNASSRALQVLSQHGYLAPDEIDSARKVLNAAAWTYVASAAMAILQLVRLLILRGQRED</sequence>
<dbReference type="EMBL" id="MFKF01000150">
    <property type="protein sequence ID" value="OGG52254.1"/>
    <property type="molecule type" value="Genomic_DNA"/>
</dbReference>
<evidence type="ECO:0000313" key="2">
    <source>
        <dbReference type="EMBL" id="OGG52254.1"/>
    </source>
</evidence>
<reference evidence="2 3" key="1">
    <citation type="journal article" date="2016" name="Nat. Commun.">
        <title>Thousands of microbial genomes shed light on interconnected biogeochemical processes in an aquifer system.</title>
        <authorList>
            <person name="Anantharaman K."/>
            <person name="Brown C.T."/>
            <person name="Hug L.A."/>
            <person name="Sharon I."/>
            <person name="Castelle C.J."/>
            <person name="Probst A.J."/>
            <person name="Thomas B.C."/>
            <person name="Singh A."/>
            <person name="Wilkins M.J."/>
            <person name="Karaoz U."/>
            <person name="Brodie E.L."/>
            <person name="Williams K.H."/>
            <person name="Hubbard S.S."/>
            <person name="Banfield J.F."/>
        </authorList>
    </citation>
    <scope>NUCLEOTIDE SEQUENCE [LARGE SCALE GENOMIC DNA]</scope>
    <source>
        <strain evidence="3">RIFCSPLOWO2_12_FULL_64_10</strain>
    </source>
</reference>
<dbReference type="Proteomes" id="UP000178606">
    <property type="component" value="Unassembled WGS sequence"/>
</dbReference>
<evidence type="ECO:0008006" key="4">
    <source>
        <dbReference type="Google" id="ProtNLM"/>
    </source>
</evidence>
<dbReference type="Pfam" id="PF04298">
    <property type="entry name" value="Zn_peptidase_2"/>
    <property type="match status" value="1"/>
</dbReference>
<keyword evidence="1" id="KW-1133">Transmembrane helix</keyword>
<dbReference type="PANTHER" id="PTHR36434:SF1">
    <property type="entry name" value="MEMBRANE PROTEASE YUGP-RELATED"/>
    <property type="match status" value="1"/>
</dbReference>
<dbReference type="InterPro" id="IPR007395">
    <property type="entry name" value="Zn_peptidase_2"/>
</dbReference>
<evidence type="ECO:0000256" key="1">
    <source>
        <dbReference type="SAM" id="Phobius"/>
    </source>
</evidence>
<feature type="transmembrane region" description="Helical" evidence="1">
    <location>
        <begin position="115"/>
        <end position="135"/>
    </location>
</feature>
<dbReference type="AlphaFoldDB" id="A0A1F6CSX8"/>
<feature type="transmembrane region" description="Helical" evidence="1">
    <location>
        <begin position="142"/>
        <end position="160"/>
    </location>
</feature>